<name>A0ABR1X4R5_9PEZI</name>
<proteinExistence type="predicted"/>
<sequence>MPRQTITVQGLDIEVPASYHRLVVHVEHRCGHAPQGSLPTTIKLRGDESPHAGPCLPFVACLRGCYVVETMHRLATQCPVCELGELMAEGLDMWF</sequence>
<protein>
    <submittedName>
        <fullName evidence="1">Uncharacterized protein</fullName>
    </submittedName>
</protein>
<comment type="caution">
    <text evidence="1">The sequence shown here is derived from an EMBL/GenBank/DDBJ whole genome shotgun (WGS) entry which is preliminary data.</text>
</comment>
<dbReference type="GeneID" id="92042738"/>
<gene>
    <name evidence="1" type="ORF">PG997_005363</name>
</gene>
<evidence type="ECO:0000313" key="1">
    <source>
        <dbReference type="EMBL" id="KAK8090402.1"/>
    </source>
</evidence>
<dbReference type="EMBL" id="JAQQWN010000004">
    <property type="protein sequence ID" value="KAK8090402.1"/>
    <property type="molecule type" value="Genomic_DNA"/>
</dbReference>
<dbReference type="Proteomes" id="UP001433268">
    <property type="component" value="Unassembled WGS sequence"/>
</dbReference>
<reference evidence="1 2" key="1">
    <citation type="submission" date="2023-01" db="EMBL/GenBank/DDBJ databases">
        <title>Analysis of 21 Apiospora genomes using comparative genomics revels a genus with tremendous synthesis potential of carbohydrate active enzymes and secondary metabolites.</title>
        <authorList>
            <person name="Sorensen T."/>
        </authorList>
    </citation>
    <scope>NUCLEOTIDE SEQUENCE [LARGE SCALE GENOMIC DNA]</scope>
    <source>
        <strain evidence="1 2">CBS 114990</strain>
    </source>
</reference>
<dbReference type="RefSeq" id="XP_066673296.1">
    <property type="nucleotide sequence ID" value="XM_066809678.1"/>
</dbReference>
<evidence type="ECO:0000313" key="2">
    <source>
        <dbReference type="Proteomes" id="UP001433268"/>
    </source>
</evidence>
<organism evidence="1 2">
    <name type="scientific">Apiospora hydei</name>
    <dbReference type="NCBI Taxonomy" id="1337664"/>
    <lineage>
        <taxon>Eukaryota</taxon>
        <taxon>Fungi</taxon>
        <taxon>Dikarya</taxon>
        <taxon>Ascomycota</taxon>
        <taxon>Pezizomycotina</taxon>
        <taxon>Sordariomycetes</taxon>
        <taxon>Xylariomycetidae</taxon>
        <taxon>Amphisphaeriales</taxon>
        <taxon>Apiosporaceae</taxon>
        <taxon>Apiospora</taxon>
    </lineage>
</organism>
<accession>A0ABR1X4R5</accession>
<keyword evidence="2" id="KW-1185">Reference proteome</keyword>